<reference evidence="2 3" key="1">
    <citation type="submission" date="2024-09" db="EMBL/GenBank/DDBJ databases">
        <title>Chromosome-scale assembly of Riccia sorocarpa.</title>
        <authorList>
            <person name="Paukszto L."/>
        </authorList>
    </citation>
    <scope>NUCLEOTIDE SEQUENCE [LARGE SCALE GENOMIC DNA]</scope>
    <source>
        <strain evidence="2">LP-2024</strain>
        <tissue evidence="2">Aerial parts of the thallus</tissue>
    </source>
</reference>
<sequence length="251" mass="27913">MTPPPVCAATGKLCDLTNLPPMVVENLDRAGVLRFFQRNYCTYTPELEPALRGILDRIEIDRTHGVFYIPMKKTRASVCKALIAQAFKLKASENKNDSWEITGNQQGKFPMIHTLMRLLIGLEIWGPENTIPIETMEVPHSSELTAFNKTFPSLLTSTNLSTFLDMELLSYIRPPLNESQKKQIVEKFQGGVASRNLPEMAPLGRAESIQGTRPGPSTQEDMDAPPIDLRGLAISIIGTTESSKKRTKDQA</sequence>
<feature type="region of interest" description="Disordered" evidence="1">
    <location>
        <begin position="207"/>
        <end position="230"/>
    </location>
</feature>
<organism evidence="2 3">
    <name type="scientific">Riccia sorocarpa</name>
    <dbReference type="NCBI Taxonomy" id="122646"/>
    <lineage>
        <taxon>Eukaryota</taxon>
        <taxon>Viridiplantae</taxon>
        <taxon>Streptophyta</taxon>
        <taxon>Embryophyta</taxon>
        <taxon>Marchantiophyta</taxon>
        <taxon>Marchantiopsida</taxon>
        <taxon>Marchantiidae</taxon>
        <taxon>Marchantiales</taxon>
        <taxon>Ricciaceae</taxon>
        <taxon>Riccia</taxon>
    </lineage>
</organism>
<dbReference type="AlphaFoldDB" id="A0ABD3GWT7"/>
<evidence type="ECO:0000313" key="3">
    <source>
        <dbReference type="Proteomes" id="UP001633002"/>
    </source>
</evidence>
<proteinExistence type="predicted"/>
<feature type="compositionally biased region" description="Polar residues" evidence="1">
    <location>
        <begin position="209"/>
        <end position="219"/>
    </location>
</feature>
<dbReference type="EMBL" id="JBJQOH010000007">
    <property type="protein sequence ID" value="KAL3681574.1"/>
    <property type="molecule type" value="Genomic_DNA"/>
</dbReference>
<evidence type="ECO:0000256" key="1">
    <source>
        <dbReference type="SAM" id="MobiDB-lite"/>
    </source>
</evidence>
<name>A0ABD3GWT7_9MARC</name>
<evidence type="ECO:0000313" key="2">
    <source>
        <dbReference type="EMBL" id="KAL3681574.1"/>
    </source>
</evidence>
<comment type="caution">
    <text evidence="2">The sequence shown here is derived from an EMBL/GenBank/DDBJ whole genome shotgun (WGS) entry which is preliminary data.</text>
</comment>
<gene>
    <name evidence="2" type="ORF">R1sor_024530</name>
</gene>
<keyword evidence="3" id="KW-1185">Reference proteome</keyword>
<dbReference type="Proteomes" id="UP001633002">
    <property type="component" value="Unassembled WGS sequence"/>
</dbReference>
<protein>
    <submittedName>
        <fullName evidence="2">Uncharacterized protein</fullName>
    </submittedName>
</protein>
<accession>A0ABD3GWT7</accession>